<comment type="caution">
    <text evidence="6">The sequence shown here is derived from an EMBL/GenBank/DDBJ whole genome shotgun (WGS) entry which is preliminary data.</text>
</comment>
<proteinExistence type="inferred from homology"/>
<keyword evidence="7" id="KW-1185">Reference proteome</keyword>
<keyword evidence="2 6" id="KW-0328">Glycosyltransferase</keyword>
<evidence type="ECO:0000259" key="5">
    <source>
        <dbReference type="Pfam" id="PF00535"/>
    </source>
</evidence>
<comment type="similarity">
    <text evidence="1">Belongs to the glycosyltransferase 2 family.</text>
</comment>
<protein>
    <submittedName>
        <fullName evidence="6">Glycosyltransferase family 2 protein</fullName>
        <ecNumber evidence="6">2.4.-.-</ecNumber>
    </submittedName>
</protein>
<reference evidence="7" key="1">
    <citation type="journal article" date="2019" name="Int. J. Syst. Evol. Microbiol.">
        <title>The Global Catalogue of Microorganisms (GCM) 10K type strain sequencing project: providing services to taxonomists for standard genome sequencing and annotation.</title>
        <authorList>
            <consortium name="The Broad Institute Genomics Platform"/>
            <consortium name="The Broad Institute Genome Sequencing Center for Infectious Disease"/>
            <person name="Wu L."/>
            <person name="Ma J."/>
        </authorList>
    </citation>
    <scope>NUCLEOTIDE SEQUENCE [LARGE SCALE GENOMIC DNA]</scope>
    <source>
        <strain evidence="7">CCM 4481</strain>
    </source>
</reference>
<dbReference type="InterPro" id="IPR001173">
    <property type="entry name" value="Glyco_trans_2-like"/>
</dbReference>
<accession>A0ABV9C1A5</accession>
<gene>
    <name evidence="6" type="ORF">ACFO5W_09005</name>
</gene>
<dbReference type="PANTHER" id="PTHR43630">
    <property type="entry name" value="POLY-BETA-1,6-N-ACETYL-D-GLUCOSAMINE SYNTHASE"/>
    <property type="match status" value="1"/>
</dbReference>
<dbReference type="RefSeq" id="WP_266148667.1">
    <property type="nucleotide sequence ID" value="NZ_CP064028.1"/>
</dbReference>
<organism evidence="6 7">
    <name type="scientific">Dyella halodurans</name>
    <dbReference type="NCBI Taxonomy" id="1920171"/>
    <lineage>
        <taxon>Bacteria</taxon>
        <taxon>Pseudomonadati</taxon>
        <taxon>Pseudomonadota</taxon>
        <taxon>Gammaproteobacteria</taxon>
        <taxon>Lysobacterales</taxon>
        <taxon>Rhodanobacteraceae</taxon>
        <taxon>Dyella</taxon>
    </lineage>
</organism>
<dbReference type="Proteomes" id="UP001595961">
    <property type="component" value="Unassembled WGS sequence"/>
</dbReference>
<dbReference type="EC" id="2.4.-.-" evidence="6"/>
<evidence type="ECO:0000256" key="1">
    <source>
        <dbReference type="ARBA" id="ARBA00006739"/>
    </source>
</evidence>
<evidence type="ECO:0000313" key="7">
    <source>
        <dbReference type="Proteomes" id="UP001595961"/>
    </source>
</evidence>
<keyword evidence="4" id="KW-0472">Membrane</keyword>
<name>A0ABV9C1A5_9GAMM</name>
<dbReference type="CDD" id="cd06439">
    <property type="entry name" value="CESA_like_1"/>
    <property type="match status" value="1"/>
</dbReference>
<keyword evidence="4" id="KW-0812">Transmembrane</keyword>
<feature type="transmembrane region" description="Helical" evidence="4">
    <location>
        <begin position="292"/>
        <end position="313"/>
    </location>
</feature>
<evidence type="ECO:0000256" key="3">
    <source>
        <dbReference type="ARBA" id="ARBA00022679"/>
    </source>
</evidence>
<keyword evidence="4" id="KW-1133">Transmembrane helix</keyword>
<dbReference type="PANTHER" id="PTHR43630:SF1">
    <property type="entry name" value="POLY-BETA-1,6-N-ACETYL-D-GLUCOSAMINE SYNTHASE"/>
    <property type="match status" value="1"/>
</dbReference>
<dbReference type="EMBL" id="JBHSGA010000017">
    <property type="protein sequence ID" value="MFC4526771.1"/>
    <property type="molecule type" value="Genomic_DNA"/>
</dbReference>
<keyword evidence="3 6" id="KW-0808">Transferase</keyword>
<evidence type="ECO:0000256" key="2">
    <source>
        <dbReference type="ARBA" id="ARBA00022676"/>
    </source>
</evidence>
<dbReference type="InterPro" id="IPR029044">
    <property type="entry name" value="Nucleotide-diphossugar_trans"/>
</dbReference>
<dbReference type="Pfam" id="PF00535">
    <property type="entry name" value="Glycos_transf_2"/>
    <property type="match status" value="1"/>
</dbReference>
<feature type="transmembrane region" description="Helical" evidence="4">
    <location>
        <begin position="319"/>
        <end position="337"/>
    </location>
</feature>
<dbReference type="Gene3D" id="3.90.550.10">
    <property type="entry name" value="Spore Coat Polysaccharide Biosynthesis Protein SpsA, Chain A"/>
    <property type="match status" value="1"/>
</dbReference>
<sequence>MSSLAYAAFLASSWLLAYVFVGYPVGILLLARLSPRRVDKQPLTPSVSVIMVVQNGAAYIQSKLANLDTLNYPQDRLEIIVVCDGCRDGTAALARQSGDPRVRVIDYVPRRGKAVCLNSAVARARGDVLMLTEVRQKLAPIALRELVANLADPMVGVVGGELLPANNETAFAEGVDAYWRYEKKIRLAESRSGSTIGVSNALYVIRRELYEPLPPATMLDDLLVPMRVIARGRRVIFEPRALAWDRLVQHPEEDRERRIHNFVGHCQLIRLAPWLLSPQDNPVWLRFVSHKLLRLATPWLLLTVAVMSALLVRRHPACAVTLALLLAGACLVAAGRLQPTLTRWLPVRLAVTFFYLNLFSAQALVAFARNRGSLPW</sequence>
<feature type="domain" description="Glycosyltransferase 2-like" evidence="5">
    <location>
        <begin position="48"/>
        <end position="210"/>
    </location>
</feature>
<evidence type="ECO:0000313" key="6">
    <source>
        <dbReference type="EMBL" id="MFC4526771.1"/>
    </source>
</evidence>
<dbReference type="GO" id="GO:0016757">
    <property type="term" value="F:glycosyltransferase activity"/>
    <property type="evidence" value="ECO:0007669"/>
    <property type="project" value="UniProtKB-KW"/>
</dbReference>
<dbReference type="SUPFAM" id="SSF53448">
    <property type="entry name" value="Nucleotide-diphospho-sugar transferases"/>
    <property type="match status" value="1"/>
</dbReference>
<evidence type="ECO:0000256" key="4">
    <source>
        <dbReference type="SAM" id="Phobius"/>
    </source>
</evidence>
<feature type="transmembrane region" description="Helical" evidence="4">
    <location>
        <begin position="349"/>
        <end position="368"/>
    </location>
</feature>
<feature type="transmembrane region" description="Helical" evidence="4">
    <location>
        <begin position="6"/>
        <end position="31"/>
    </location>
</feature>